<dbReference type="EMBL" id="GBXM01035243">
    <property type="protein sequence ID" value="JAH73334.1"/>
    <property type="molecule type" value="Transcribed_RNA"/>
</dbReference>
<accession>A0A0E9V5F8</accession>
<name>A0A0E9V5F8_ANGAN</name>
<protein>
    <submittedName>
        <fullName evidence="1">Uncharacterized protein</fullName>
    </submittedName>
</protein>
<sequence length="21" mass="2468">MQLYQSQSAVRPVMEQFVVVQ</sequence>
<dbReference type="AlphaFoldDB" id="A0A0E9V5F8"/>
<reference evidence="1" key="1">
    <citation type="submission" date="2014-11" db="EMBL/GenBank/DDBJ databases">
        <authorList>
            <person name="Amaro Gonzalez C."/>
        </authorList>
    </citation>
    <scope>NUCLEOTIDE SEQUENCE</scope>
</reference>
<reference evidence="1" key="2">
    <citation type="journal article" date="2015" name="Fish Shellfish Immunol.">
        <title>Early steps in the European eel (Anguilla anguilla)-Vibrio vulnificus interaction in the gills: Role of the RtxA13 toxin.</title>
        <authorList>
            <person name="Callol A."/>
            <person name="Pajuelo D."/>
            <person name="Ebbesson L."/>
            <person name="Teles M."/>
            <person name="MacKenzie S."/>
            <person name="Amaro C."/>
        </authorList>
    </citation>
    <scope>NUCLEOTIDE SEQUENCE</scope>
</reference>
<proteinExistence type="predicted"/>
<evidence type="ECO:0000313" key="1">
    <source>
        <dbReference type="EMBL" id="JAH73334.1"/>
    </source>
</evidence>
<organism evidence="1">
    <name type="scientific">Anguilla anguilla</name>
    <name type="common">European freshwater eel</name>
    <name type="synonym">Muraena anguilla</name>
    <dbReference type="NCBI Taxonomy" id="7936"/>
    <lineage>
        <taxon>Eukaryota</taxon>
        <taxon>Metazoa</taxon>
        <taxon>Chordata</taxon>
        <taxon>Craniata</taxon>
        <taxon>Vertebrata</taxon>
        <taxon>Euteleostomi</taxon>
        <taxon>Actinopterygii</taxon>
        <taxon>Neopterygii</taxon>
        <taxon>Teleostei</taxon>
        <taxon>Anguilliformes</taxon>
        <taxon>Anguillidae</taxon>
        <taxon>Anguilla</taxon>
    </lineage>
</organism>